<keyword evidence="5" id="KW-0539">Nucleus</keyword>
<dbReference type="InterPro" id="IPR046347">
    <property type="entry name" value="bZIP_sf"/>
</dbReference>
<dbReference type="AlphaFoldDB" id="A0A5J5AAW6"/>
<dbReference type="PANTHER" id="PTHR45764">
    <property type="entry name" value="BZIP TRANSCRIPTION FACTOR 44"/>
    <property type="match status" value="1"/>
</dbReference>
<dbReference type="GO" id="GO:0005634">
    <property type="term" value="C:nucleus"/>
    <property type="evidence" value="ECO:0007669"/>
    <property type="project" value="UniProtKB-SubCell"/>
</dbReference>
<evidence type="ECO:0000313" key="9">
    <source>
        <dbReference type="Proteomes" id="UP000325577"/>
    </source>
</evidence>
<evidence type="ECO:0000256" key="3">
    <source>
        <dbReference type="ARBA" id="ARBA00023125"/>
    </source>
</evidence>
<keyword evidence="4" id="KW-0804">Transcription</keyword>
<dbReference type="GO" id="GO:0045893">
    <property type="term" value="P:positive regulation of DNA-templated transcription"/>
    <property type="evidence" value="ECO:0007669"/>
    <property type="project" value="TreeGrafter"/>
</dbReference>
<dbReference type="InterPro" id="IPR045314">
    <property type="entry name" value="bZIP_plant_GBF1"/>
</dbReference>
<keyword evidence="2" id="KW-0805">Transcription regulation</keyword>
<evidence type="ECO:0000256" key="4">
    <source>
        <dbReference type="ARBA" id="ARBA00023163"/>
    </source>
</evidence>
<dbReference type="PANTHER" id="PTHR45764:SF31">
    <property type="entry name" value="BASIC LEUCINE ZIPPER 1"/>
    <property type="match status" value="1"/>
</dbReference>
<organism evidence="8 9">
    <name type="scientific">Nyssa sinensis</name>
    <dbReference type="NCBI Taxonomy" id="561372"/>
    <lineage>
        <taxon>Eukaryota</taxon>
        <taxon>Viridiplantae</taxon>
        <taxon>Streptophyta</taxon>
        <taxon>Embryophyta</taxon>
        <taxon>Tracheophyta</taxon>
        <taxon>Spermatophyta</taxon>
        <taxon>Magnoliopsida</taxon>
        <taxon>eudicotyledons</taxon>
        <taxon>Gunneridae</taxon>
        <taxon>Pentapetalae</taxon>
        <taxon>asterids</taxon>
        <taxon>Cornales</taxon>
        <taxon>Nyssaceae</taxon>
        <taxon>Nyssa</taxon>
    </lineage>
</organism>
<evidence type="ECO:0000256" key="5">
    <source>
        <dbReference type="ARBA" id="ARBA00023242"/>
    </source>
</evidence>
<dbReference type="Proteomes" id="UP000325577">
    <property type="component" value="Linkage Group LG21"/>
</dbReference>
<dbReference type="SUPFAM" id="SSF57959">
    <property type="entry name" value="Leucine zipper domain"/>
    <property type="match status" value="1"/>
</dbReference>
<dbReference type="GO" id="GO:0000976">
    <property type="term" value="F:transcription cis-regulatory region binding"/>
    <property type="evidence" value="ECO:0007669"/>
    <property type="project" value="TreeGrafter"/>
</dbReference>
<comment type="subcellular location">
    <subcellularLocation>
        <location evidence="1">Nucleus</location>
    </subcellularLocation>
</comment>
<dbReference type="GO" id="GO:0046982">
    <property type="term" value="F:protein heterodimerization activity"/>
    <property type="evidence" value="ECO:0007669"/>
    <property type="project" value="UniProtKB-ARBA"/>
</dbReference>
<dbReference type="Pfam" id="PF00170">
    <property type="entry name" value="bZIP_1"/>
    <property type="match status" value="1"/>
</dbReference>
<protein>
    <recommendedName>
        <fullName evidence="7">BZIP domain-containing protein</fullName>
    </recommendedName>
</protein>
<dbReference type="PROSITE" id="PS50217">
    <property type="entry name" value="BZIP"/>
    <property type="match status" value="1"/>
</dbReference>
<dbReference type="SMART" id="SM00338">
    <property type="entry name" value="BRLZ"/>
    <property type="match status" value="1"/>
</dbReference>
<feature type="region of interest" description="Disordered" evidence="6">
    <location>
        <begin position="1"/>
        <end position="50"/>
    </location>
</feature>
<dbReference type="InterPro" id="IPR004827">
    <property type="entry name" value="bZIP"/>
</dbReference>
<evidence type="ECO:0000256" key="1">
    <source>
        <dbReference type="ARBA" id="ARBA00004123"/>
    </source>
</evidence>
<keyword evidence="9" id="KW-1185">Reference proteome</keyword>
<accession>A0A5J5AAW6</accession>
<dbReference type="GO" id="GO:0003700">
    <property type="term" value="F:DNA-binding transcription factor activity"/>
    <property type="evidence" value="ECO:0007669"/>
    <property type="project" value="InterPro"/>
</dbReference>
<dbReference type="PROSITE" id="PS00036">
    <property type="entry name" value="BZIP_BASIC"/>
    <property type="match status" value="1"/>
</dbReference>
<dbReference type="OrthoDB" id="551672at2759"/>
<feature type="compositionally biased region" description="Basic and acidic residues" evidence="6">
    <location>
        <begin position="13"/>
        <end position="23"/>
    </location>
</feature>
<evidence type="ECO:0000313" key="8">
    <source>
        <dbReference type="EMBL" id="KAA8527384.1"/>
    </source>
</evidence>
<dbReference type="FunFam" id="1.20.5.170:FF:000020">
    <property type="entry name" value="BZIP transcription factor"/>
    <property type="match status" value="1"/>
</dbReference>
<proteinExistence type="predicted"/>
<reference evidence="8 9" key="1">
    <citation type="submission" date="2019-09" db="EMBL/GenBank/DDBJ databases">
        <title>A chromosome-level genome assembly of the Chinese tupelo Nyssa sinensis.</title>
        <authorList>
            <person name="Yang X."/>
            <person name="Kang M."/>
            <person name="Yang Y."/>
            <person name="Xiong H."/>
            <person name="Wang M."/>
            <person name="Zhang Z."/>
            <person name="Wang Z."/>
            <person name="Wu H."/>
            <person name="Ma T."/>
            <person name="Liu J."/>
            <person name="Xi Z."/>
        </authorList>
    </citation>
    <scope>NUCLEOTIDE SEQUENCE [LARGE SCALE GENOMIC DNA]</scope>
    <source>
        <strain evidence="8">J267</strain>
        <tissue evidence="8">Leaf</tissue>
    </source>
</reference>
<feature type="compositionally biased region" description="Basic and acidic residues" evidence="6">
    <location>
        <begin position="33"/>
        <end position="48"/>
    </location>
</feature>
<dbReference type="CDD" id="cd14702">
    <property type="entry name" value="bZIP_plant_GBF1"/>
    <property type="match status" value="1"/>
</dbReference>
<dbReference type="Gene3D" id="1.20.5.170">
    <property type="match status" value="1"/>
</dbReference>
<evidence type="ECO:0000256" key="2">
    <source>
        <dbReference type="ARBA" id="ARBA00023015"/>
    </source>
</evidence>
<feature type="domain" description="BZIP" evidence="7">
    <location>
        <begin position="21"/>
        <end position="84"/>
    </location>
</feature>
<name>A0A5J5AAW6_9ASTE</name>
<feature type="compositionally biased region" description="Polar residues" evidence="6">
    <location>
        <begin position="1"/>
        <end position="11"/>
    </location>
</feature>
<gene>
    <name evidence="8" type="ORF">F0562_034901</name>
</gene>
<sequence>MSSGKRTSSGSEGDERYAMMDEKKRKRMISNRESARRSRMKKDLHMRDLNNQISNFKNSNSKIVEEINTVRQLYVAVEAENQSLRAQMAELRNKLESLEMVLSYVRGACGRSMDISQDPLIRPWQVVPQSLPVMASPGRFCKFIMFW</sequence>
<dbReference type="EMBL" id="CM018045">
    <property type="protein sequence ID" value="KAA8527384.1"/>
    <property type="molecule type" value="Genomic_DNA"/>
</dbReference>
<keyword evidence="3" id="KW-0238">DNA-binding</keyword>
<evidence type="ECO:0000259" key="7">
    <source>
        <dbReference type="PROSITE" id="PS50217"/>
    </source>
</evidence>
<evidence type="ECO:0000256" key="6">
    <source>
        <dbReference type="SAM" id="MobiDB-lite"/>
    </source>
</evidence>